<feature type="domain" description="Pectate lyase" evidence="2">
    <location>
        <begin position="1"/>
        <end position="133"/>
    </location>
</feature>
<reference evidence="3 4" key="1">
    <citation type="journal article" date="2019" name="Int. J. Syst. Evol. Microbiol.">
        <title>The Global Catalogue of Microorganisms (GCM) 10K type strain sequencing project: providing services to taxonomists for standard genome sequencing and annotation.</title>
        <authorList>
            <consortium name="The Broad Institute Genomics Platform"/>
            <consortium name="The Broad Institute Genome Sequencing Center for Infectious Disease"/>
            <person name="Wu L."/>
            <person name="Ma J."/>
        </authorList>
    </citation>
    <scope>NUCLEOTIDE SEQUENCE [LARGE SCALE GENOMIC DNA]</scope>
    <source>
        <strain evidence="3 4">JCM 4524</strain>
    </source>
</reference>
<accession>A0ABN3Q8C2</accession>
<evidence type="ECO:0000259" key="2">
    <source>
        <dbReference type="Pfam" id="PF00544"/>
    </source>
</evidence>
<dbReference type="Gene3D" id="2.160.20.10">
    <property type="entry name" value="Single-stranded right-handed beta-helix, Pectin lyase-like"/>
    <property type="match status" value="1"/>
</dbReference>
<dbReference type="InterPro" id="IPR002022">
    <property type="entry name" value="Pec_lyase"/>
</dbReference>
<dbReference type="Proteomes" id="UP001500151">
    <property type="component" value="Unassembled WGS sequence"/>
</dbReference>
<organism evidence="3 4">
    <name type="scientific">Streptomyces vastus</name>
    <dbReference type="NCBI Taxonomy" id="285451"/>
    <lineage>
        <taxon>Bacteria</taxon>
        <taxon>Bacillati</taxon>
        <taxon>Actinomycetota</taxon>
        <taxon>Actinomycetes</taxon>
        <taxon>Kitasatosporales</taxon>
        <taxon>Streptomycetaceae</taxon>
        <taxon>Streptomyces</taxon>
    </lineage>
</organism>
<name>A0ABN3Q8C2_9ACTN</name>
<sequence length="138" mass="15218">MTFARNLFTDIVQRAPRVRFGQVHVVNNVYRGRAAGTLYALGAGVESAIFSERSVFAYPQGSPALTVADYGGDHFRDTGSWFNGRPARLNEVASGLGLTDEVGWDPADVYDYRPFTSRSAVEHHVLRHAGAGRTHDHR</sequence>
<dbReference type="InterPro" id="IPR045032">
    <property type="entry name" value="PEL"/>
</dbReference>
<dbReference type="Pfam" id="PF00544">
    <property type="entry name" value="Pectate_lyase_4"/>
    <property type="match status" value="1"/>
</dbReference>
<keyword evidence="4" id="KW-1185">Reference proteome</keyword>
<dbReference type="PANTHER" id="PTHR31683">
    <property type="entry name" value="PECTATE LYASE 18-RELATED"/>
    <property type="match status" value="1"/>
</dbReference>
<comment type="caution">
    <text evidence="3">The sequence shown here is derived from an EMBL/GenBank/DDBJ whole genome shotgun (WGS) entry which is preliminary data.</text>
</comment>
<dbReference type="EMBL" id="BAAASJ010000003">
    <property type="protein sequence ID" value="GAA2620051.1"/>
    <property type="molecule type" value="Genomic_DNA"/>
</dbReference>
<evidence type="ECO:0000313" key="4">
    <source>
        <dbReference type="Proteomes" id="UP001500151"/>
    </source>
</evidence>
<evidence type="ECO:0000256" key="1">
    <source>
        <dbReference type="ARBA" id="ARBA00023239"/>
    </source>
</evidence>
<protein>
    <recommendedName>
        <fullName evidence="2">Pectate lyase domain-containing protein</fullName>
    </recommendedName>
</protein>
<evidence type="ECO:0000313" key="3">
    <source>
        <dbReference type="EMBL" id="GAA2620051.1"/>
    </source>
</evidence>
<dbReference type="PANTHER" id="PTHR31683:SF18">
    <property type="entry name" value="PECTATE LYASE 21-RELATED"/>
    <property type="match status" value="1"/>
</dbReference>
<dbReference type="SUPFAM" id="SSF51126">
    <property type="entry name" value="Pectin lyase-like"/>
    <property type="match status" value="1"/>
</dbReference>
<dbReference type="InterPro" id="IPR011050">
    <property type="entry name" value="Pectin_lyase_fold/virulence"/>
</dbReference>
<gene>
    <name evidence="3" type="ORF">GCM10010307_02970</name>
</gene>
<proteinExistence type="predicted"/>
<keyword evidence="1" id="KW-0456">Lyase</keyword>
<dbReference type="InterPro" id="IPR012334">
    <property type="entry name" value="Pectin_lyas_fold"/>
</dbReference>